<reference evidence="2" key="1">
    <citation type="submission" date="2021-05" db="EMBL/GenBank/DDBJ databases">
        <title>Direct Submission.</title>
        <authorList>
            <person name="Li K."/>
            <person name="Gao J."/>
        </authorList>
    </citation>
    <scope>NUCLEOTIDE SEQUENCE [LARGE SCALE GENOMIC DNA]</scope>
    <source>
        <strain evidence="2">MG62</strain>
    </source>
</reference>
<organism evidence="1 2">
    <name type="scientific">Streptomyces koelreuteriae</name>
    <dbReference type="NCBI Taxonomy" id="2838015"/>
    <lineage>
        <taxon>Bacteria</taxon>
        <taxon>Bacillati</taxon>
        <taxon>Actinomycetota</taxon>
        <taxon>Actinomycetes</taxon>
        <taxon>Kitasatosporales</taxon>
        <taxon>Streptomycetaceae</taxon>
        <taxon>Streptomyces</taxon>
    </lineage>
</organism>
<protein>
    <submittedName>
        <fullName evidence="1">Uncharacterized protein</fullName>
    </submittedName>
</protein>
<dbReference type="EMBL" id="CP075896">
    <property type="protein sequence ID" value="QWB25010.1"/>
    <property type="molecule type" value="Genomic_DNA"/>
</dbReference>
<name>A0ABX8FUY0_9ACTN</name>
<evidence type="ECO:0000313" key="2">
    <source>
        <dbReference type="Proteomes" id="UP000679629"/>
    </source>
</evidence>
<dbReference type="Proteomes" id="UP000679629">
    <property type="component" value="Chromosome"/>
</dbReference>
<keyword evidence="2" id="KW-1185">Reference proteome</keyword>
<sequence length="187" mass="20459">MDESEPDPKTAPGTYILAIALVLPAMLEPVREAMLSLRLPGQRKLHWHGESAGRRATIVDRIASLPVRHLVVVRDGLPEEPSERRRRKCLARVVWELDQRGVTRLVAESRERKQNGRDVKAVGYLRSSGMVSSALHMLHEPGPCEPVLWVADCVAGAAAAGRSGKSHQFDALRHTADVIRITAGGTG</sequence>
<gene>
    <name evidence="1" type="ORF">KJK29_21895</name>
</gene>
<dbReference type="RefSeq" id="WP_215120840.1">
    <property type="nucleotide sequence ID" value="NZ_CP075896.1"/>
</dbReference>
<proteinExistence type="predicted"/>
<evidence type="ECO:0000313" key="1">
    <source>
        <dbReference type="EMBL" id="QWB25010.1"/>
    </source>
</evidence>
<accession>A0ABX8FUY0</accession>